<proteinExistence type="predicted"/>
<reference evidence="1 2" key="1">
    <citation type="submission" date="2009-04" db="EMBL/GenBank/DDBJ databases">
        <authorList>
            <person name="Sebastian Y."/>
            <person name="Madupu R."/>
            <person name="Durkin A.S."/>
            <person name="Torralba M."/>
            <person name="Methe B."/>
            <person name="Sutton G.G."/>
            <person name="Strausberg R.L."/>
            <person name="Nelson K.E."/>
        </authorList>
    </citation>
    <scope>NUCLEOTIDE SEQUENCE [LARGE SCALE GENOMIC DNA]</scope>
    <source>
        <strain evidence="2">ATCC 35406 / BCRC 14492 / JCM 8526 / NCTC 13058 / HG 370</strain>
    </source>
</reference>
<protein>
    <submittedName>
        <fullName evidence="1">Uncharacterized protein</fullName>
    </submittedName>
</protein>
<accession>C3J909</accession>
<dbReference type="GeneID" id="93365069"/>
<gene>
    <name evidence="1" type="ORF">POREN0001_1444</name>
</gene>
<dbReference type="EMBL" id="ACNN01000011">
    <property type="protein sequence ID" value="EEN83313.1"/>
    <property type="molecule type" value="Genomic_DNA"/>
</dbReference>
<evidence type="ECO:0000313" key="1">
    <source>
        <dbReference type="EMBL" id="EEN83313.1"/>
    </source>
</evidence>
<name>C3J909_POREA</name>
<evidence type="ECO:0000313" key="2">
    <source>
        <dbReference type="Proteomes" id="UP000004295"/>
    </source>
</evidence>
<dbReference type="Proteomes" id="UP000004295">
    <property type="component" value="Unassembled WGS sequence"/>
</dbReference>
<keyword evidence="2" id="KW-1185">Reference proteome</keyword>
<dbReference type="AlphaFoldDB" id="C3J909"/>
<comment type="caution">
    <text evidence="1">The sequence shown here is derived from an EMBL/GenBank/DDBJ whole genome shotgun (WGS) entry which is preliminary data.</text>
</comment>
<organism evidence="1 2">
    <name type="scientific">Porphyromonas endodontalis (strain ATCC 35406 / DSM 24491 / JCM 8526 / CCUG 16442 / BCRC 14492 / NCTC 13058 / HG 370)</name>
    <name type="common">Bacteroides endodontalis</name>
    <dbReference type="NCBI Taxonomy" id="553175"/>
    <lineage>
        <taxon>Bacteria</taxon>
        <taxon>Pseudomonadati</taxon>
        <taxon>Bacteroidota</taxon>
        <taxon>Bacteroidia</taxon>
        <taxon>Bacteroidales</taxon>
        <taxon>Porphyromonadaceae</taxon>
        <taxon>Porphyromonas</taxon>
    </lineage>
</organism>
<sequence length="77" mass="8814">MTLWKIEAKNNWNWGKGKELIKGMFIEMPTPSTAPPLGLTKYHETIAQLFNTKYGTNFDKSKINAGHFICTFFFPTA</sequence>
<dbReference type="RefSeq" id="WP_004332646.1">
    <property type="nucleotide sequence ID" value="NZ_ACNN01000011.1"/>
</dbReference>